<dbReference type="Proteomes" id="UP000659904">
    <property type="component" value="Unassembled WGS sequence"/>
</dbReference>
<comment type="caution">
    <text evidence="2">The sequence shown here is derived from an EMBL/GenBank/DDBJ whole genome shotgun (WGS) entry which is preliminary data.</text>
</comment>
<feature type="chain" id="PRO_5035207451" description="Peptidase inhibitor family I36" evidence="1">
    <location>
        <begin position="29"/>
        <end position="185"/>
    </location>
</feature>
<sequence length="185" mass="19151">MRKLHRTVTAIAALALLGLAAPASPAAAAAGDVYCVARVNGEAPQATCFDTFDKALQFASGGVLVNLPKGSGTVAKVEAMNAGFGTLAVNTVISIDYTGINFTGSALIWTGSSGNCSGPLGNIDYQIPSMPAGWDNVVSSYRTFANCWVKHYELTNYGGASIGYSPTDANIGAAMDNRTSSERWS</sequence>
<dbReference type="EMBL" id="BONH01000065">
    <property type="protein sequence ID" value="GIG02976.1"/>
    <property type="molecule type" value="Genomic_DNA"/>
</dbReference>
<dbReference type="InterPro" id="IPR011024">
    <property type="entry name" value="G_crystallin-like"/>
</dbReference>
<feature type="signal peptide" evidence="1">
    <location>
        <begin position="1"/>
        <end position="28"/>
    </location>
</feature>
<dbReference type="AlphaFoldDB" id="A0A8J3KTN5"/>
<dbReference type="Gene3D" id="2.60.20.10">
    <property type="entry name" value="Crystallins"/>
    <property type="match status" value="1"/>
</dbReference>
<dbReference type="RefSeq" id="WP_120319383.1">
    <property type="nucleotide sequence ID" value="NZ_BONH01000065.1"/>
</dbReference>
<evidence type="ECO:0000256" key="1">
    <source>
        <dbReference type="SAM" id="SignalP"/>
    </source>
</evidence>
<evidence type="ECO:0008006" key="4">
    <source>
        <dbReference type="Google" id="ProtNLM"/>
    </source>
</evidence>
<accession>A0A8J3KTN5</accession>
<protein>
    <recommendedName>
        <fullName evidence="4">Peptidase inhibitor family I36</fullName>
    </recommendedName>
</protein>
<name>A0A8J3KTN5_9ACTN</name>
<proteinExistence type="predicted"/>
<reference evidence="2 3" key="1">
    <citation type="submission" date="2021-01" db="EMBL/GenBank/DDBJ databases">
        <title>Whole genome shotgun sequence of Catellatospora citrea NBRC 14495.</title>
        <authorList>
            <person name="Komaki H."/>
            <person name="Tamura T."/>
        </authorList>
    </citation>
    <scope>NUCLEOTIDE SEQUENCE [LARGE SCALE GENOMIC DNA]</scope>
    <source>
        <strain evidence="2 3">NBRC 14495</strain>
    </source>
</reference>
<gene>
    <name evidence="2" type="ORF">Cci01nite_80690</name>
</gene>
<evidence type="ECO:0000313" key="3">
    <source>
        <dbReference type="Proteomes" id="UP000659904"/>
    </source>
</evidence>
<dbReference type="Pfam" id="PF03995">
    <property type="entry name" value="Inhibitor_I36"/>
    <property type="match status" value="1"/>
</dbReference>
<keyword evidence="3" id="KW-1185">Reference proteome</keyword>
<dbReference type="SUPFAM" id="SSF49695">
    <property type="entry name" value="gamma-Crystallin-like"/>
    <property type="match status" value="1"/>
</dbReference>
<organism evidence="2 3">
    <name type="scientific">Catellatospora citrea</name>
    <dbReference type="NCBI Taxonomy" id="53366"/>
    <lineage>
        <taxon>Bacteria</taxon>
        <taxon>Bacillati</taxon>
        <taxon>Actinomycetota</taxon>
        <taxon>Actinomycetes</taxon>
        <taxon>Micromonosporales</taxon>
        <taxon>Micromonosporaceae</taxon>
        <taxon>Catellatospora</taxon>
    </lineage>
</organism>
<keyword evidence="1" id="KW-0732">Signal</keyword>
<evidence type="ECO:0000313" key="2">
    <source>
        <dbReference type="EMBL" id="GIG02976.1"/>
    </source>
</evidence>